<dbReference type="InterPro" id="IPR051013">
    <property type="entry name" value="MBL_superfamily_lactonases"/>
</dbReference>
<evidence type="ECO:0000313" key="8">
    <source>
        <dbReference type="Proteomes" id="UP000295543"/>
    </source>
</evidence>
<keyword evidence="8" id="KW-1185">Reference proteome</keyword>
<accession>A0A4R5U5J2</accession>
<evidence type="ECO:0000313" key="7">
    <source>
        <dbReference type="EMBL" id="TDK29206.1"/>
    </source>
</evidence>
<dbReference type="Pfam" id="PF00753">
    <property type="entry name" value="Lactamase_B"/>
    <property type="match status" value="1"/>
</dbReference>
<dbReference type="OrthoDB" id="5443440at2"/>
<dbReference type="Gene3D" id="3.60.15.10">
    <property type="entry name" value="Ribonuclease Z/Hydroxyacylglutathione hydrolase-like"/>
    <property type="match status" value="1"/>
</dbReference>
<evidence type="ECO:0000256" key="2">
    <source>
        <dbReference type="ARBA" id="ARBA00022723"/>
    </source>
</evidence>
<organism evidence="7 8">
    <name type="scientific">Luteimonas terrae</name>
    <dbReference type="NCBI Taxonomy" id="1530191"/>
    <lineage>
        <taxon>Bacteria</taxon>
        <taxon>Pseudomonadati</taxon>
        <taxon>Pseudomonadota</taxon>
        <taxon>Gammaproteobacteria</taxon>
        <taxon>Lysobacterales</taxon>
        <taxon>Lysobacteraceae</taxon>
        <taxon>Luteimonas</taxon>
    </lineage>
</organism>
<comment type="caution">
    <text evidence="7">The sequence shown here is derived from an EMBL/GenBank/DDBJ whole genome shotgun (WGS) entry which is preliminary data.</text>
</comment>
<dbReference type="GO" id="GO:0046872">
    <property type="term" value="F:metal ion binding"/>
    <property type="evidence" value="ECO:0007669"/>
    <property type="project" value="UniProtKB-KW"/>
</dbReference>
<dbReference type="InterPro" id="IPR036866">
    <property type="entry name" value="RibonucZ/Hydroxyglut_hydro"/>
</dbReference>
<dbReference type="Proteomes" id="UP000295543">
    <property type="component" value="Unassembled WGS sequence"/>
</dbReference>
<name>A0A4R5U5J2_9GAMM</name>
<keyword evidence="2" id="KW-0479">Metal-binding</keyword>
<feature type="domain" description="Metallo-beta-lactamase" evidence="6">
    <location>
        <begin position="105"/>
        <end position="296"/>
    </location>
</feature>
<dbReference type="GO" id="GO:0016787">
    <property type="term" value="F:hydrolase activity"/>
    <property type="evidence" value="ECO:0007669"/>
    <property type="project" value="UniProtKB-KW"/>
</dbReference>
<dbReference type="PANTHER" id="PTHR42978">
    <property type="entry name" value="QUORUM-QUENCHING LACTONASE YTNP-RELATED-RELATED"/>
    <property type="match status" value="1"/>
</dbReference>
<dbReference type="PROSITE" id="PS51257">
    <property type="entry name" value="PROKAR_LIPOPROTEIN"/>
    <property type="match status" value="1"/>
</dbReference>
<evidence type="ECO:0000256" key="1">
    <source>
        <dbReference type="ARBA" id="ARBA00007749"/>
    </source>
</evidence>
<dbReference type="EMBL" id="SMTG01000007">
    <property type="protein sequence ID" value="TDK29206.1"/>
    <property type="molecule type" value="Genomic_DNA"/>
</dbReference>
<keyword evidence="5" id="KW-0732">Signal</keyword>
<feature type="signal peptide" evidence="5">
    <location>
        <begin position="1"/>
        <end position="23"/>
    </location>
</feature>
<keyword evidence="3 7" id="KW-0378">Hydrolase</keyword>
<dbReference type="SMART" id="SM00849">
    <property type="entry name" value="Lactamase_B"/>
    <property type="match status" value="1"/>
</dbReference>
<evidence type="ECO:0000259" key="6">
    <source>
        <dbReference type="SMART" id="SM00849"/>
    </source>
</evidence>
<feature type="chain" id="PRO_5020197877" evidence="5">
    <location>
        <begin position="24"/>
        <end position="318"/>
    </location>
</feature>
<dbReference type="InterPro" id="IPR001279">
    <property type="entry name" value="Metallo-B-lactamas"/>
</dbReference>
<evidence type="ECO:0000256" key="4">
    <source>
        <dbReference type="ARBA" id="ARBA00022833"/>
    </source>
</evidence>
<proteinExistence type="inferred from homology"/>
<keyword evidence="4" id="KW-0862">Zinc</keyword>
<dbReference type="SUPFAM" id="SSF56281">
    <property type="entry name" value="Metallo-hydrolase/oxidoreductase"/>
    <property type="match status" value="1"/>
</dbReference>
<dbReference type="PANTHER" id="PTHR42978:SF6">
    <property type="entry name" value="QUORUM-QUENCHING LACTONASE YTNP-RELATED"/>
    <property type="match status" value="1"/>
</dbReference>
<comment type="similarity">
    <text evidence="1">Belongs to the metallo-beta-lactamase superfamily.</text>
</comment>
<protein>
    <submittedName>
        <fullName evidence="7">MBL fold metallo-hydrolase</fullName>
    </submittedName>
</protein>
<sequence length="318" mass="32870">MRPIRPARAILALALTALLAACAEPAPPPATVDAPPPPMEAADDATTANADVHRFNIGTLQAAVLRDGDIRFPNDGKTLGVGAPKAELDAVLSKAGEPTDTVHLSVQTLLVRSGDRVLLFDTGAGAADFADAGRLPAALQAAGVEPAQVTDIFISHAHPDHVGGLLDDSGAARFPNATVHLSAPEWAALQTDDANAALAAAIQPRVDAFTPGAELLPGVVTAVEVDGHTPGHSAYEITDGDARLLYIGDAAHHFAVSVQRPQWTIAFDGDAPVAETSREALLARAADTGVTVSSPHFPYPGLGHVVRRDGTFVWAPLQ</sequence>
<gene>
    <name evidence="7" type="ORF">E2F49_14805</name>
</gene>
<reference evidence="7 8" key="1">
    <citation type="submission" date="2019-03" db="EMBL/GenBank/DDBJ databases">
        <title>Luteimonas zhaokaii sp.nov., isolated from the rectal contents of Plateau pika in Yushu, Qinghai Province, China.</title>
        <authorList>
            <person name="Zhang G."/>
        </authorList>
    </citation>
    <scope>NUCLEOTIDE SEQUENCE [LARGE SCALE GENOMIC DNA]</scope>
    <source>
        <strain evidence="7 8">THG-MD21</strain>
    </source>
</reference>
<dbReference type="CDD" id="cd07720">
    <property type="entry name" value="OPHC2-like_MBL-fold"/>
    <property type="match status" value="1"/>
</dbReference>
<evidence type="ECO:0000256" key="3">
    <source>
        <dbReference type="ARBA" id="ARBA00022801"/>
    </source>
</evidence>
<evidence type="ECO:0000256" key="5">
    <source>
        <dbReference type="SAM" id="SignalP"/>
    </source>
</evidence>
<dbReference type="AlphaFoldDB" id="A0A4R5U5J2"/>
<dbReference type="RefSeq" id="WP_133394605.1">
    <property type="nucleotide sequence ID" value="NZ_SMTG01000007.1"/>
</dbReference>